<dbReference type="InterPro" id="IPR047650">
    <property type="entry name" value="Transpos_IS110"/>
</dbReference>
<dbReference type="PANTHER" id="PTHR33055:SF3">
    <property type="entry name" value="PUTATIVE TRANSPOSASE FOR IS117-RELATED"/>
    <property type="match status" value="1"/>
</dbReference>
<dbReference type="GO" id="GO:0003677">
    <property type="term" value="F:DNA binding"/>
    <property type="evidence" value="ECO:0007669"/>
    <property type="project" value="InterPro"/>
</dbReference>
<evidence type="ECO:0000259" key="3">
    <source>
        <dbReference type="Pfam" id="PF02371"/>
    </source>
</evidence>
<evidence type="ECO:0000259" key="2">
    <source>
        <dbReference type="Pfam" id="PF01548"/>
    </source>
</evidence>
<dbReference type="Pfam" id="PF01548">
    <property type="entry name" value="DEDD_Tnp_IS110"/>
    <property type="match status" value="1"/>
</dbReference>
<feature type="domain" description="Transposase IS110-like N-terminal" evidence="2">
    <location>
        <begin position="54"/>
        <end position="183"/>
    </location>
</feature>
<dbReference type="GO" id="GO:0004803">
    <property type="term" value="F:transposase activity"/>
    <property type="evidence" value="ECO:0007669"/>
    <property type="project" value="InterPro"/>
</dbReference>
<dbReference type="EMBL" id="JACHXN010000009">
    <property type="protein sequence ID" value="MBB3146799.1"/>
    <property type="molecule type" value="Genomic_DNA"/>
</dbReference>
<feature type="coiled-coil region" evidence="1">
    <location>
        <begin position="218"/>
        <end position="248"/>
    </location>
</feature>
<evidence type="ECO:0000313" key="4">
    <source>
        <dbReference type="EMBL" id="MBB3146799.1"/>
    </source>
</evidence>
<name>A0A839UEE1_9HYPH</name>
<accession>A0A839UEE1</accession>
<organism evidence="4 5">
    <name type="scientific">Phyllobacterium trifolii</name>
    <dbReference type="NCBI Taxonomy" id="300193"/>
    <lineage>
        <taxon>Bacteria</taxon>
        <taxon>Pseudomonadati</taxon>
        <taxon>Pseudomonadota</taxon>
        <taxon>Alphaproteobacteria</taxon>
        <taxon>Hyphomicrobiales</taxon>
        <taxon>Phyllobacteriaceae</taxon>
        <taxon>Phyllobacterium</taxon>
    </lineage>
</organism>
<reference evidence="4 5" key="1">
    <citation type="submission" date="2020-08" db="EMBL/GenBank/DDBJ databases">
        <title>Genomic Encyclopedia of Type Strains, Phase III (KMG-III): the genomes of soil and plant-associated and newly described type strains.</title>
        <authorList>
            <person name="Whitman W."/>
        </authorList>
    </citation>
    <scope>NUCLEOTIDE SEQUENCE [LARGE SCALE GENOMIC DNA]</scope>
    <source>
        <strain evidence="4 5">CECT 7015</strain>
    </source>
</reference>
<dbReference type="PANTHER" id="PTHR33055">
    <property type="entry name" value="TRANSPOSASE FOR INSERTION SEQUENCE ELEMENT IS1111A"/>
    <property type="match status" value="1"/>
</dbReference>
<feature type="domain" description="Transposase IS116/IS110/IS902 C-terminal" evidence="3">
    <location>
        <begin position="258"/>
        <end position="336"/>
    </location>
</feature>
<evidence type="ECO:0000256" key="1">
    <source>
        <dbReference type="SAM" id="Coils"/>
    </source>
</evidence>
<keyword evidence="5" id="KW-1185">Reference proteome</keyword>
<dbReference type="InterPro" id="IPR002525">
    <property type="entry name" value="Transp_IS110-like_N"/>
</dbReference>
<proteinExistence type="predicted"/>
<comment type="caution">
    <text evidence="4">The sequence shown here is derived from an EMBL/GenBank/DDBJ whole genome shotgun (WGS) entry which is preliminary data.</text>
</comment>
<dbReference type="InterPro" id="IPR003346">
    <property type="entry name" value="Transposase_20"/>
</dbReference>
<dbReference type="AlphaFoldDB" id="A0A839UEE1"/>
<dbReference type="NCBIfam" id="NF033542">
    <property type="entry name" value="transpos_IS110"/>
    <property type="match status" value="1"/>
</dbReference>
<protein>
    <submittedName>
        <fullName evidence="4">Transposase</fullName>
    </submittedName>
</protein>
<sequence length="387" mass="43308">MSVANERSEAPTAIRSDLGAIFVSLELSQSKWLITSLSPEGGGKMSKHAVAASAVAELLDQFTELNRKAQARTGKCFPIIVIQEAGLDGFWIHRVLQAEGIESYVVDPASIAISRRRRRAKTDRIDGEALVGALLAYKRGEPRVCAMIRVPTPEEEDRRRVSRERKALTNERVRHVNRIKGLLFSQGVSGCEPLRRDRRKRLEELQTGDGRPLPAHLKAQISRELDRLELLLEQIKAVEAERDAMFAAAQIVSPAPALLLNLKGIGPEFAAVLWSEGLYRHFDNRRQIAAYAGLAPTPWQSGWVDRDQGVSKSGNPRLRSMLIQLAWLWLRHQSRSALTLWFRERVKQNGGRLKKTTIVALARKLLVALWKYVRAGVVIEGAVMKTA</sequence>
<dbReference type="Proteomes" id="UP000554520">
    <property type="component" value="Unassembled WGS sequence"/>
</dbReference>
<dbReference type="RefSeq" id="WP_183662612.1">
    <property type="nucleotide sequence ID" value="NZ_JACHXN010000009.1"/>
</dbReference>
<evidence type="ECO:0000313" key="5">
    <source>
        <dbReference type="Proteomes" id="UP000554520"/>
    </source>
</evidence>
<gene>
    <name evidence="4" type="ORF">FHS21_003215</name>
</gene>
<keyword evidence="1" id="KW-0175">Coiled coil</keyword>
<dbReference type="GO" id="GO:0006313">
    <property type="term" value="P:DNA transposition"/>
    <property type="evidence" value="ECO:0007669"/>
    <property type="project" value="InterPro"/>
</dbReference>
<dbReference type="Pfam" id="PF02371">
    <property type="entry name" value="Transposase_20"/>
    <property type="match status" value="1"/>
</dbReference>